<keyword evidence="14" id="KW-1185">Reference proteome</keyword>
<feature type="signal peptide" evidence="10">
    <location>
        <begin position="1"/>
        <end position="21"/>
    </location>
</feature>
<dbReference type="GO" id="GO:0015344">
    <property type="term" value="F:siderophore uptake transmembrane transporter activity"/>
    <property type="evidence" value="ECO:0007669"/>
    <property type="project" value="TreeGrafter"/>
</dbReference>
<evidence type="ECO:0000256" key="1">
    <source>
        <dbReference type="ARBA" id="ARBA00004571"/>
    </source>
</evidence>
<dbReference type="InterPro" id="IPR037066">
    <property type="entry name" value="Plug_dom_sf"/>
</dbReference>
<evidence type="ECO:0000256" key="9">
    <source>
        <dbReference type="RuleBase" id="RU003357"/>
    </source>
</evidence>
<keyword evidence="10" id="KW-0732">Signal</keyword>
<keyword evidence="5 9" id="KW-0798">TonB box</keyword>
<evidence type="ECO:0000313" key="13">
    <source>
        <dbReference type="EMBL" id="CDN31627.1"/>
    </source>
</evidence>
<feature type="domain" description="TonB-dependent receptor plug" evidence="12">
    <location>
        <begin position="129"/>
        <end position="235"/>
    </location>
</feature>
<dbReference type="eggNOG" id="COG4771">
    <property type="taxonomic scope" value="Bacteria"/>
</dbReference>
<proteinExistence type="inferred from homology"/>
<feature type="chain" id="PRO_5001586375" evidence="10">
    <location>
        <begin position="22"/>
        <end position="767"/>
    </location>
</feature>
<dbReference type="GO" id="GO:0009279">
    <property type="term" value="C:cell outer membrane"/>
    <property type="evidence" value="ECO:0007669"/>
    <property type="project" value="UniProtKB-SubCell"/>
</dbReference>
<dbReference type="KEGG" id="rbc:BN938_1540"/>
<evidence type="ECO:0000256" key="7">
    <source>
        <dbReference type="ARBA" id="ARBA00023237"/>
    </source>
</evidence>
<dbReference type="PROSITE" id="PS52016">
    <property type="entry name" value="TONB_DEPENDENT_REC_3"/>
    <property type="match status" value="1"/>
</dbReference>
<evidence type="ECO:0000259" key="12">
    <source>
        <dbReference type="Pfam" id="PF07715"/>
    </source>
</evidence>
<sequence>MKSYIIGVVALLLIGICAVTAQNKNAVRTDAHITGHIIDSESGEHIPYVSIGIKGTTFGALSDGSGHFLLKNLPLGKHTLFASFTGYESIEQPIDVEPNKTIEIKISLRPQLIAIDQVVVTGSRNETNKRESSTIVNVVSGKLFESTASNNVAEVMNFQSGLRVEYTCSNCGVPQLRINGLEGQYSQILLDSRPIFSSLATVYGLEQLPASMIERVEVIRGGGSALFGSNAIGGVVNIITKEPLRNSVSLSNSTNFYDKGGADVNTTLNGSFVTDDYRAGIYLFGMVKNRDAYDRDGDGFSEIPTVESETIGFRGYYKLTSSSRLTAEYHHIREYRRGGNKLERPPHDADVAEQLRHNINGGGVKYDLFTEDYKHRLSIYTSLQNIDRQSYFGTNQNLDAYGSTKDFTFIGGGQYACRLNRLIFMPSELTIGAEYSNNFLNDKMLGYNRTIEQSSITYGAFVQNEWQSERFSLLLGGRLDKHNKVRNAIFSPRANLRYTPIEAVGLRTSYASGYRAPQAYEEDLHVAAVGGEVAIISIDPNLRPEYSQSISGSVDLYHSFAGIQANLLIEGFYTDLDDVFTLVENGRDSKGNLLLERRNASGAIIKGVNLEAKIGFSPKLILDAGFTIQSSRYKEPLKWSENEELEPQQRMFRSPDEYGYIALNYIPIKNFSASLTANYTGEMLVQHYAGYIESDAQTLTPQFLDLGTRLAYDLNFSTGLNIQLSGGVKNMLNSFQRDIDKGALRDAGYIYGPAFPRMVFIGVKMTI</sequence>
<dbReference type="PATRIC" id="fig|1433126.3.peg.1525"/>
<keyword evidence="4 8" id="KW-0812">Transmembrane</keyword>
<keyword evidence="3 8" id="KW-1134">Transmembrane beta strand</keyword>
<keyword evidence="2 8" id="KW-0813">Transport</keyword>
<keyword evidence="7 8" id="KW-0998">Cell outer membrane</keyword>
<feature type="domain" description="TonB-dependent receptor-like beta-barrel" evidence="11">
    <location>
        <begin position="322"/>
        <end position="730"/>
    </location>
</feature>
<dbReference type="Gene3D" id="2.40.170.20">
    <property type="entry name" value="TonB-dependent receptor, beta-barrel domain"/>
    <property type="match status" value="1"/>
</dbReference>
<dbReference type="InterPro" id="IPR036942">
    <property type="entry name" value="Beta-barrel_TonB_sf"/>
</dbReference>
<dbReference type="Proteomes" id="UP000027616">
    <property type="component" value="Chromosome I"/>
</dbReference>
<dbReference type="InterPro" id="IPR008969">
    <property type="entry name" value="CarboxyPept-like_regulatory"/>
</dbReference>
<keyword evidence="13" id="KW-0675">Receptor</keyword>
<dbReference type="GO" id="GO:0044718">
    <property type="term" value="P:siderophore transmembrane transport"/>
    <property type="evidence" value="ECO:0007669"/>
    <property type="project" value="TreeGrafter"/>
</dbReference>
<dbReference type="OrthoDB" id="9760333at2"/>
<dbReference type="PANTHER" id="PTHR30069:SF57">
    <property type="entry name" value="TONB-DEPENDENT RECEPTOR"/>
    <property type="match status" value="1"/>
</dbReference>
<dbReference type="InterPro" id="IPR000531">
    <property type="entry name" value="Beta-barrel_TonB"/>
</dbReference>
<evidence type="ECO:0000256" key="2">
    <source>
        <dbReference type="ARBA" id="ARBA00022448"/>
    </source>
</evidence>
<evidence type="ECO:0000256" key="6">
    <source>
        <dbReference type="ARBA" id="ARBA00023136"/>
    </source>
</evidence>
<dbReference type="AlphaFoldDB" id="A0A060R8A3"/>
<dbReference type="PANTHER" id="PTHR30069">
    <property type="entry name" value="TONB-DEPENDENT OUTER MEMBRANE RECEPTOR"/>
    <property type="match status" value="1"/>
</dbReference>
<dbReference type="HOGENOM" id="CLU_012669_1_0_10"/>
<dbReference type="Pfam" id="PF07715">
    <property type="entry name" value="Plug"/>
    <property type="match status" value="1"/>
</dbReference>
<dbReference type="Gene3D" id="2.60.40.1120">
    <property type="entry name" value="Carboxypeptidase-like, regulatory domain"/>
    <property type="match status" value="1"/>
</dbReference>
<comment type="subcellular location">
    <subcellularLocation>
        <location evidence="1 8">Cell outer membrane</location>
        <topology evidence="1 8">Multi-pass membrane protein</topology>
    </subcellularLocation>
</comment>
<evidence type="ECO:0000256" key="5">
    <source>
        <dbReference type="ARBA" id="ARBA00023077"/>
    </source>
</evidence>
<dbReference type="Pfam" id="PF00593">
    <property type="entry name" value="TonB_dep_Rec_b-barrel"/>
    <property type="match status" value="1"/>
</dbReference>
<dbReference type="InterPro" id="IPR012910">
    <property type="entry name" value="Plug_dom"/>
</dbReference>
<comment type="similarity">
    <text evidence="8 9">Belongs to the TonB-dependent receptor family.</text>
</comment>
<organism evidence="13 14">
    <name type="scientific">Mucinivorans hirudinis</name>
    <dbReference type="NCBI Taxonomy" id="1433126"/>
    <lineage>
        <taxon>Bacteria</taxon>
        <taxon>Pseudomonadati</taxon>
        <taxon>Bacteroidota</taxon>
        <taxon>Bacteroidia</taxon>
        <taxon>Bacteroidales</taxon>
        <taxon>Rikenellaceae</taxon>
        <taxon>Mucinivorans</taxon>
    </lineage>
</organism>
<dbReference type="EMBL" id="HG934468">
    <property type="protein sequence ID" value="CDN31627.1"/>
    <property type="molecule type" value="Genomic_DNA"/>
</dbReference>
<evidence type="ECO:0000256" key="3">
    <source>
        <dbReference type="ARBA" id="ARBA00022452"/>
    </source>
</evidence>
<dbReference type="Pfam" id="PF13715">
    <property type="entry name" value="CarbopepD_reg_2"/>
    <property type="match status" value="1"/>
</dbReference>
<evidence type="ECO:0000313" key="14">
    <source>
        <dbReference type="Proteomes" id="UP000027616"/>
    </source>
</evidence>
<reference evidence="13 14" key="1">
    <citation type="journal article" date="2015" name="Genome Announc.">
        <title>Complete Genome Sequence of the Novel Leech Symbiont Mucinivorans hirudinis M3T.</title>
        <authorList>
            <person name="Nelson M.C."/>
            <person name="Bomar L."/>
            <person name="Graf J."/>
        </authorList>
    </citation>
    <scope>NUCLEOTIDE SEQUENCE [LARGE SCALE GENOMIC DNA]</scope>
    <source>
        <strain evidence="14">M3</strain>
    </source>
</reference>
<gene>
    <name evidence="13" type="ORF">BN938_1540</name>
</gene>
<protein>
    <submittedName>
        <fullName evidence="13">TonB-dependent receptor</fullName>
    </submittedName>
</protein>
<accession>A0A060R8A3</accession>
<dbReference type="SUPFAM" id="SSF49464">
    <property type="entry name" value="Carboxypeptidase regulatory domain-like"/>
    <property type="match status" value="1"/>
</dbReference>
<evidence type="ECO:0000256" key="10">
    <source>
        <dbReference type="SAM" id="SignalP"/>
    </source>
</evidence>
<dbReference type="STRING" id="1433126.BN938_1540"/>
<evidence type="ECO:0000256" key="8">
    <source>
        <dbReference type="PROSITE-ProRule" id="PRU01360"/>
    </source>
</evidence>
<evidence type="ECO:0000256" key="4">
    <source>
        <dbReference type="ARBA" id="ARBA00022692"/>
    </source>
</evidence>
<name>A0A060R8A3_9BACT</name>
<evidence type="ECO:0000259" key="11">
    <source>
        <dbReference type="Pfam" id="PF00593"/>
    </source>
</evidence>
<dbReference type="InterPro" id="IPR039426">
    <property type="entry name" value="TonB-dep_rcpt-like"/>
</dbReference>
<dbReference type="Gene3D" id="2.170.130.10">
    <property type="entry name" value="TonB-dependent receptor, plug domain"/>
    <property type="match status" value="1"/>
</dbReference>
<keyword evidence="6 8" id="KW-0472">Membrane</keyword>
<dbReference type="SUPFAM" id="SSF56935">
    <property type="entry name" value="Porins"/>
    <property type="match status" value="1"/>
</dbReference>